<proteinExistence type="predicted"/>
<dbReference type="EMBL" id="JACHJP010000001">
    <property type="protein sequence ID" value="MBB4913634.1"/>
    <property type="molecule type" value="Genomic_DNA"/>
</dbReference>
<name>A0A7W7VKR6_9ACTN</name>
<sequence length="108" mass="12144">MSEIVRRVPFPFDGGKFPSELGAVVQRTVLSGEFPVLVVIHDDDDDWLIGDAVTDASDPEVLLISHVRHLVERDPSIEETADLPRGYAARRVSPSAPWTIERWSYEDE</sequence>
<comment type="caution">
    <text evidence="1">The sequence shown here is derived from an EMBL/GenBank/DDBJ whole genome shotgun (WGS) entry which is preliminary data.</text>
</comment>
<gene>
    <name evidence="1" type="ORF">FHS44_000706</name>
</gene>
<organism evidence="1 2">
    <name type="scientific">Streptosporangium saharense</name>
    <dbReference type="NCBI Taxonomy" id="1706840"/>
    <lineage>
        <taxon>Bacteria</taxon>
        <taxon>Bacillati</taxon>
        <taxon>Actinomycetota</taxon>
        <taxon>Actinomycetes</taxon>
        <taxon>Streptosporangiales</taxon>
        <taxon>Streptosporangiaceae</taxon>
        <taxon>Streptosporangium</taxon>
    </lineage>
</organism>
<protein>
    <submittedName>
        <fullName evidence="1">Uncharacterized protein</fullName>
    </submittedName>
</protein>
<reference evidence="1 2" key="1">
    <citation type="submission" date="2020-08" db="EMBL/GenBank/DDBJ databases">
        <title>Genomic Encyclopedia of Type Strains, Phase III (KMG-III): the genomes of soil and plant-associated and newly described type strains.</title>
        <authorList>
            <person name="Whitman W."/>
        </authorList>
    </citation>
    <scope>NUCLEOTIDE SEQUENCE [LARGE SCALE GENOMIC DNA]</scope>
    <source>
        <strain evidence="1 2">CECT 8840</strain>
    </source>
</reference>
<accession>A0A7W7VKR6</accession>
<keyword evidence="2" id="KW-1185">Reference proteome</keyword>
<dbReference type="RefSeq" id="WP_184712387.1">
    <property type="nucleotide sequence ID" value="NZ_JACHJP010000001.1"/>
</dbReference>
<dbReference type="AlphaFoldDB" id="A0A7W7VKR6"/>
<evidence type="ECO:0000313" key="2">
    <source>
        <dbReference type="Proteomes" id="UP000552644"/>
    </source>
</evidence>
<dbReference type="Proteomes" id="UP000552644">
    <property type="component" value="Unassembled WGS sequence"/>
</dbReference>
<evidence type="ECO:0000313" key="1">
    <source>
        <dbReference type="EMBL" id="MBB4913634.1"/>
    </source>
</evidence>